<evidence type="ECO:0000259" key="4">
    <source>
        <dbReference type="Pfam" id="PF01363"/>
    </source>
</evidence>
<evidence type="ECO:0000256" key="2">
    <source>
        <dbReference type="ARBA" id="ARBA00022771"/>
    </source>
</evidence>
<dbReference type="OrthoDB" id="63070at2759"/>
<keyword evidence="2" id="KW-0863">Zinc-finger</keyword>
<organism evidence="5 6">
    <name type="scientific">Achlya hypogyna</name>
    <name type="common">Oomycete</name>
    <name type="synonym">Protoachlya hypogyna</name>
    <dbReference type="NCBI Taxonomy" id="1202772"/>
    <lineage>
        <taxon>Eukaryota</taxon>
        <taxon>Sar</taxon>
        <taxon>Stramenopiles</taxon>
        <taxon>Oomycota</taxon>
        <taxon>Saprolegniomycetes</taxon>
        <taxon>Saprolegniales</taxon>
        <taxon>Achlyaceae</taxon>
        <taxon>Achlya</taxon>
    </lineage>
</organism>
<accession>A0A1V9Z6G8</accession>
<evidence type="ECO:0000256" key="3">
    <source>
        <dbReference type="ARBA" id="ARBA00022833"/>
    </source>
</evidence>
<evidence type="ECO:0000313" key="5">
    <source>
        <dbReference type="EMBL" id="OQR93594.1"/>
    </source>
</evidence>
<protein>
    <recommendedName>
        <fullName evidence="4">FYVE zinc finger domain-containing protein</fullName>
    </recommendedName>
</protein>
<dbReference type="AlphaFoldDB" id="A0A1V9Z6G8"/>
<dbReference type="EMBL" id="JNBR01000403">
    <property type="protein sequence ID" value="OQR93594.1"/>
    <property type="molecule type" value="Genomic_DNA"/>
</dbReference>
<name>A0A1V9Z6G8_ACHHY</name>
<feature type="domain" description="FYVE zinc finger" evidence="4">
    <location>
        <begin position="304"/>
        <end position="360"/>
    </location>
</feature>
<proteinExistence type="predicted"/>
<sequence length="413" mass="46470">MRWLDQWRRSSMMGPLSFQKPGTLPSSIFCFPHDVRAMTDSELVAHGDAISRRFLRLCGTTKHVRRQRTPVVAKYDKAAHLYTVHAVVEIPNARLDEVVELLAGDMDPSTAVHGFSVFLARVFGSDLLATTDVRCCADSDVASVSSIDDEVALSTLARLDRSGEDGCASVKQSVFAHQGLFSKRRSEWLLLDFAKSLGPTSFVRVFKSVDNNVSHPTHERKRRAERMIKRHKHVLFGFHVEEIANKGVVRVTFHGSHFSLQAQKETQMYLERIATSLATMPDLVFSRRLGRRLKTRRLKIPELTRECSGCGDLLTVRRSVCRLCNEYFCYDCSTLQRAETSVNVPLLELRVCHDCVRHAKEGGDMEFSTDHVELAPFINSGCHDPSWLFAISDRAMFRISEGTAEGSGTPSYC</sequence>
<keyword evidence="6" id="KW-1185">Reference proteome</keyword>
<evidence type="ECO:0000256" key="1">
    <source>
        <dbReference type="ARBA" id="ARBA00022723"/>
    </source>
</evidence>
<dbReference type="SUPFAM" id="SSF57903">
    <property type="entry name" value="FYVE/PHD zinc finger"/>
    <property type="match status" value="1"/>
</dbReference>
<gene>
    <name evidence="5" type="ORF">ACHHYP_02432</name>
</gene>
<dbReference type="STRING" id="1202772.A0A1V9Z6G8"/>
<keyword evidence="1" id="KW-0479">Metal-binding</keyword>
<dbReference type="Pfam" id="PF01363">
    <property type="entry name" value="FYVE"/>
    <property type="match status" value="1"/>
</dbReference>
<dbReference type="PANTHER" id="PTHR43102">
    <property type="entry name" value="SLR1143 PROTEIN"/>
    <property type="match status" value="1"/>
</dbReference>
<dbReference type="Proteomes" id="UP000243579">
    <property type="component" value="Unassembled WGS sequence"/>
</dbReference>
<dbReference type="Gene3D" id="3.30.40.10">
    <property type="entry name" value="Zinc/RING finger domain, C3HC4 (zinc finger)"/>
    <property type="match status" value="1"/>
</dbReference>
<keyword evidence="3" id="KW-0862">Zinc</keyword>
<dbReference type="GO" id="GO:0008270">
    <property type="term" value="F:zinc ion binding"/>
    <property type="evidence" value="ECO:0007669"/>
    <property type="project" value="UniProtKB-KW"/>
</dbReference>
<dbReference type="PANTHER" id="PTHR43102:SF2">
    <property type="entry name" value="GAF DOMAIN-CONTAINING PROTEIN"/>
    <property type="match status" value="1"/>
</dbReference>
<comment type="caution">
    <text evidence="5">The sequence shown here is derived from an EMBL/GenBank/DDBJ whole genome shotgun (WGS) entry which is preliminary data.</text>
</comment>
<evidence type="ECO:0000313" key="6">
    <source>
        <dbReference type="Proteomes" id="UP000243579"/>
    </source>
</evidence>
<dbReference type="InterPro" id="IPR000306">
    <property type="entry name" value="Znf_FYVE"/>
</dbReference>
<reference evidence="5 6" key="1">
    <citation type="journal article" date="2014" name="Genome Biol. Evol.">
        <title>The secreted proteins of Achlya hypogyna and Thraustotheca clavata identify the ancestral oomycete secretome and reveal gene acquisitions by horizontal gene transfer.</title>
        <authorList>
            <person name="Misner I."/>
            <person name="Blouin N."/>
            <person name="Leonard G."/>
            <person name="Richards T.A."/>
            <person name="Lane C.E."/>
        </authorList>
    </citation>
    <scope>NUCLEOTIDE SEQUENCE [LARGE SCALE GENOMIC DNA]</scope>
    <source>
        <strain evidence="5 6">ATCC 48635</strain>
    </source>
</reference>
<dbReference type="InterPro" id="IPR013083">
    <property type="entry name" value="Znf_RING/FYVE/PHD"/>
</dbReference>
<dbReference type="InterPro" id="IPR011011">
    <property type="entry name" value="Znf_FYVE_PHD"/>
</dbReference>